<dbReference type="Gene3D" id="3.90.1300.10">
    <property type="entry name" value="Amidase signature (AS) domain"/>
    <property type="match status" value="1"/>
</dbReference>
<feature type="region of interest" description="Disordered" evidence="1">
    <location>
        <begin position="150"/>
        <end position="171"/>
    </location>
</feature>
<sequence>MPDDTSQLDAAACLLAGPALDLAAAVRAGQVSARAVTEAALARIHALDPVLNAFTDVTAERARAEADAIDAARAAGAPLGALAGVPYAVKNLFDLKGLPTRAGSKINRDRPPATRDATLVERMGASGAVCLGSLNMGEYAYDFTGENLHDGNSRNPHDHGHMSGGSSGGSGTAVGGKLVPLSLGSDTNGSIRVPSSFCGIFGLKPTYGRLSRARSFPFVASLDHLGPFARHVGDLAATYDALLGPDPDDPGQANMPFAPTLPTLDVPGGLRVAVLGGWFARQGTAQAYEVVARAAKALGATATVELPEVERARAAAFIISMSEGAALHTERLRTRPGDFDPAVRERLLAGAVLPAAAVVRAQIFRRWFRERALELFADWDVLIAPATPVPAPRSGQATFVLDGREMLVRPNIGIYTQPISFIGLPVAAAPVPTEEKLPIAVQLIAAPWREDVALRAAGVLEAAGVAYAPEPAL</sequence>
<reference evidence="3 4" key="1">
    <citation type="submission" date="2022-04" db="EMBL/GenBank/DDBJ databases">
        <authorList>
            <person name="Grouzdev D.S."/>
            <person name="Pantiukh K.S."/>
            <person name="Krutkina M.S."/>
        </authorList>
    </citation>
    <scope>NUCLEOTIDE SEQUENCE [LARGE SCALE GENOMIC DNA]</scope>
    <source>
        <strain evidence="3 4">Jip08</strain>
    </source>
</reference>
<evidence type="ECO:0000256" key="1">
    <source>
        <dbReference type="SAM" id="MobiDB-lite"/>
    </source>
</evidence>
<reference evidence="4" key="2">
    <citation type="submission" date="2023-07" db="EMBL/GenBank/DDBJ databases">
        <title>Ancylobacter moscoviensis sp. nov., facultatively methylotrophic bacteria from activated sludge and the reclassification of Starkeya novella (Starkey 1934) Kelly et al. 2000 as Ancylobacter novellus comb. nov., Starkeya koreensis Im et al. 2006 as Ancylobacter koreensis comb.nov., Angulomicrobium tetraedrale Vasil'eva et al. 1986 as Ancylobacter tetraedralis comb. nov., Angulomicrobium amanitiforme Fritz et al. 2004 as Ancylobacter amanitiformis comb. nov. and Methylorhabdus multivorans Doronina et al. 1996 as Ancylobacter multivorans comb. nov. and emended description of the genus Ancylobacter.</title>
        <authorList>
            <person name="Doronina N."/>
            <person name="Chemodurova A."/>
            <person name="Grouzdev D."/>
            <person name="Koziaeva V."/>
            <person name="Shi W."/>
            <person name="Wu L."/>
            <person name="Kaparullina E."/>
        </authorList>
    </citation>
    <scope>NUCLEOTIDE SEQUENCE [LARGE SCALE GENOMIC DNA]</scope>
    <source>
        <strain evidence="4">Jip08</strain>
    </source>
</reference>
<feature type="domain" description="Amidase" evidence="2">
    <location>
        <begin position="36"/>
        <end position="451"/>
    </location>
</feature>
<feature type="compositionally biased region" description="Basic and acidic residues" evidence="1">
    <location>
        <begin position="150"/>
        <end position="161"/>
    </location>
</feature>
<comment type="caution">
    <text evidence="3">The sequence shown here is derived from an EMBL/GenBank/DDBJ whole genome shotgun (WGS) entry which is preliminary data.</text>
</comment>
<evidence type="ECO:0000259" key="2">
    <source>
        <dbReference type="Pfam" id="PF01425"/>
    </source>
</evidence>
<dbReference type="NCBIfam" id="NF006631">
    <property type="entry name" value="PRK09201.1"/>
    <property type="match status" value="1"/>
</dbReference>
<dbReference type="InterPro" id="IPR000120">
    <property type="entry name" value="Amidase"/>
</dbReference>
<dbReference type="PANTHER" id="PTHR11895">
    <property type="entry name" value="TRANSAMIDASE"/>
    <property type="match status" value="1"/>
</dbReference>
<proteinExistence type="predicted"/>
<dbReference type="Proteomes" id="UP001202867">
    <property type="component" value="Unassembled WGS sequence"/>
</dbReference>
<dbReference type="SUPFAM" id="SSF75304">
    <property type="entry name" value="Amidase signature (AS) enzymes"/>
    <property type="match status" value="1"/>
</dbReference>
<gene>
    <name evidence="3" type="ORF">MWN33_13650</name>
</gene>
<dbReference type="InterPro" id="IPR036928">
    <property type="entry name" value="AS_sf"/>
</dbReference>
<dbReference type="InterPro" id="IPR014087">
    <property type="entry name" value="Carboxybiuret_hydro_AtzE"/>
</dbReference>
<protein>
    <submittedName>
        <fullName evidence="3">AtzE family amidohydrolase</fullName>
    </submittedName>
</protein>
<name>A0ABT0DP78_9HYPH</name>
<evidence type="ECO:0000313" key="3">
    <source>
        <dbReference type="EMBL" id="MCK0209076.1"/>
    </source>
</evidence>
<feature type="compositionally biased region" description="Gly residues" evidence="1">
    <location>
        <begin position="162"/>
        <end position="171"/>
    </location>
</feature>
<dbReference type="InterPro" id="IPR023631">
    <property type="entry name" value="Amidase_dom"/>
</dbReference>
<organism evidence="3 4">
    <name type="scientific">Ancylobacter koreensis</name>
    <dbReference type="NCBI Taxonomy" id="266121"/>
    <lineage>
        <taxon>Bacteria</taxon>
        <taxon>Pseudomonadati</taxon>
        <taxon>Pseudomonadota</taxon>
        <taxon>Alphaproteobacteria</taxon>
        <taxon>Hyphomicrobiales</taxon>
        <taxon>Xanthobacteraceae</taxon>
        <taxon>Ancylobacter</taxon>
    </lineage>
</organism>
<keyword evidence="4" id="KW-1185">Reference proteome</keyword>
<dbReference type="NCBIfam" id="TIGR02715">
    <property type="entry name" value="amido_AtzE"/>
    <property type="match status" value="1"/>
</dbReference>
<dbReference type="RefSeq" id="WP_247201586.1">
    <property type="nucleotide sequence ID" value="NZ_JALKCG010000005.1"/>
</dbReference>
<dbReference type="PANTHER" id="PTHR11895:SF172">
    <property type="entry name" value="GLUTAMYL-TRNA(GLN) AMIDOTRANSFERASE"/>
    <property type="match status" value="1"/>
</dbReference>
<dbReference type="EMBL" id="JALKCG010000005">
    <property type="protein sequence ID" value="MCK0209076.1"/>
    <property type="molecule type" value="Genomic_DNA"/>
</dbReference>
<dbReference type="Pfam" id="PF01425">
    <property type="entry name" value="Amidase"/>
    <property type="match status" value="1"/>
</dbReference>
<accession>A0ABT0DP78</accession>
<evidence type="ECO:0000313" key="4">
    <source>
        <dbReference type="Proteomes" id="UP001202867"/>
    </source>
</evidence>